<feature type="compositionally biased region" description="Basic and acidic residues" evidence="1">
    <location>
        <begin position="173"/>
        <end position="182"/>
    </location>
</feature>
<comment type="caution">
    <text evidence="2">The sequence shown here is derived from an EMBL/GenBank/DDBJ whole genome shotgun (WGS) entry which is preliminary data.</text>
</comment>
<dbReference type="EMBL" id="JACHMB010000001">
    <property type="protein sequence ID" value="MBB5784540.1"/>
    <property type="molecule type" value="Genomic_DNA"/>
</dbReference>
<sequence>MTTHDCGSAQMTTTVVAWLVGLTSMSIPVADIVLSTAPILVRPSIVAGGSDTRDGVAESTLDEVTGAAGRAAGVVVTVPGSVQITAVAAAPAGAAPAPHRASLPPPAPPYDPGHVHVPSGAVRRALGEQLAQVVFGMVHCSTSISSIAGCTRSRASARPSWVLTVPSEQPEPDDSRARDFSPHLRHRRAVATCQGP</sequence>
<evidence type="ECO:0000256" key="1">
    <source>
        <dbReference type="SAM" id="MobiDB-lite"/>
    </source>
</evidence>
<name>A0A7W9LI02_9ACTN</name>
<protein>
    <submittedName>
        <fullName evidence="2">Uncharacterized protein</fullName>
    </submittedName>
</protein>
<proteinExistence type="predicted"/>
<keyword evidence="3" id="KW-1185">Reference proteome</keyword>
<dbReference type="RefSeq" id="WP_185077474.1">
    <property type="nucleotide sequence ID" value="NZ_JACHMB010000001.1"/>
</dbReference>
<evidence type="ECO:0000313" key="3">
    <source>
        <dbReference type="Proteomes" id="UP000579153"/>
    </source>
</evidence>
<dbReference type="AlphaFoldDB" id="A0A7W9LI02"/>
<organism evidence="2 3">
    <name type="scientific">Nonomuraea jabiensis</name>
    <dbReference type="NCBI Taxonomy" id="882448"/>
    <lineage>
        <taxon>Bacteria</taxon>
        <taxon>Bacillati</taxon>
        <taxon>Actinomycetota</taxon>
        <taxon>Actinomycetes</taxon>
        <taxon>Streptosporangiales</taxon>
        <taxon>Streptosporangiaceae</taxon>
        <taxon>Nonomuraea</taxon>
    </lineage>
</organism>
<accession>A0A7W9LI02</accession>
<reference evidence="2 3" key="1">
    <citation type="submission" date="2020-08" db="EMBL/GenBank/DDBJ databases">
        <title>Sequencing the genomes of 1000 actinobacteria strains.</title>
        <authorList>
            <person name="Klenk H.-P."/>
        </authorList>
    </citation>
    <scope>NUCLEOTIDE SEQUENCE [LARGE SCALE GENOMIC DNA]</scope>
    <source>
        <strain evidence="2 3">DSM 45507</strain>
    </source>
</reference>
<feature type="region of interest" description="Disordered" evidence="1">
    <location>
        <begin position="165"/>
        <end position="196"/>
    </location>
</feature>
<gene>
    <name evidence="2" type="ORF">HD596_011296</name>
</gene>
<dbReference type="Proteomes" id="UP000579153">
    <property type="component" value="Unassembled WGS sequence"/>
</dbReference>
<evidence type="ECO:0000313" key="2">
    <source>
        <dbReference type="EMBL" id="MBB5784540.1"/>
    </source>
</evidence>